<proteinExistence type="predicted"/>
<evidence type="ECO:0000256" key="1">
    <source>
        <dbReference type="SAM" id="Phobius"/>
    </source>
</evidence>
<feature type="chain" id="PRO_5045715582" description="Surface antigen BspA-like" evidence="2">
    <location>
        <begin position="21"/>
        <end position="1506"/>
    </location>
</feature>
<dbReference type="Gene3D" id="3.80.10.10">
    <property type="entry name" value="Ribonuclease Inhibitor"/>
    <property type="match status" value="7"/>
</dbReference>
<keyword evidence="1" id="KW-1133">Transmembrane helix</keyword>
<keyword evidence="2" id="KW-0732">Signal</keyword>
<dbReference type="PANTHER" id="PTHR45661:SF3">
    <property type="entry name" value="IG-LIKE DOMAIN-CONTAINING PROTEIN"/>
    <property type="match status" value="1"/>
</dbReference>
<dbReference type="InterPro" id="IPR053139">
    <property type="entry name" value="Surface_bspA-like"/>
</dbReference>
<protein>
    <recommendedName>
        <fullName evidence="5">Surface antigen BspA-like</fullName>
    </recommendedName>
</protein>
<keyword evidence="1" id="KW-0812">Transmembrane</keyword>
<dbReference type="Pfam" id="PF13306">
    <property type="entry name" value="LRR_5"/>
    <property type="match status" value="11"/>
</dbReference>
<dbReference type="SUPFAM" id="SSF52058">
    <property type="entry name" value="L domain-like"/>
    <property type="match status" value="5"/>
</dbReference>
<accession>A0ABR2JFS4</accession>
<evidence type="ECO:0000313" key="4">
    <source>
        <dbReference type="Proteomes" id="UP001470230"/>
    </source>
</evidence>
<reference evidence="3 4" key="1">
    <citation type="submission" date="2024-04" db="EMBL/GenBank/DDBJ databases">
        <title>Tritrichomonas musculus Genome.</title>
        <authorList>
            <person name="Alves-Ferreira E."/>
            <person name="Grigg M."/>
            <person name="Lorenzi H."/>
            <person name="Galac M."/>
        </authorList>
    </citation>
    <scope>NUCLEOTIDE SEQUENCE [LARGE SCALE GENOMIC DNA]</scope>
    <source>
        <strain evidence="3 4">EAF2021</strain>
    </source>
</reference>
<dbReference type="EMBL" id="JAPFFF010000012">
    <property type="protein sequence ID" value="KAK8875800.1"/>
    <property type="molecule type" value="Genomic_DNA"/>
</dbReference>
<organism evidence="3 4">
    <name type="scientific">Tritrichomonas musculus</name>
    <dbReference type="NCBI Taxonomy" id="1915356"/>
    <lineage>
        <taxon>Eukaryota</taxon>
        <taxon>Metamonada</taxon>
        <taxon>Parabasalia</taxon>
        <taxon>Tritrichomonadida</taxon>
        <taxon>Tritrichomonadidae</taxon>
        <taxon>Tritrichomonas</taxon>
    </lineage>
</organism>
<dbReference type="PANTHER" id="PTHR45661">
    <property type="entry name" value="SURFACE ANTIGEN"/>
    <property type="match status" value="1"/>
</dbReference>
<feature type="transmembrane region" description="Helical" evidence="1">
    <location>
        <begin position="1460"/>
        <end position="1484"/>
    </location>
</feature>
<feature type="signal peptide" evidence="2">
    <location>
        <begin position="1"/>
        <end position="20"/>
    </location>
</feature>
<name>A0ABR2JFS4_9EUKA</name>
<evidence type="ECO:0008006" key="5">
    <source>
        <dbReference type="Google" id="ProtNLM"/>
    </source>
</evidence>
<keyword evidence="4" id="KW-1185">Reference proteome</keyword>
<dbReference type="InterPro" id="IPR032675">
    <property type="entry name" value="LRR_dom_sf"/>
</dbReference>
<gene>
    <name evidence="3" type="ORF">M9Y10_005975</name>
</gene>
<dbReference type="Proteomes" id="UP001470230">
    <property type="component" value="Unassembled WGS sequence"/>
</dbReference>
<evidence type="ECO:0000256" key="2">
    <source>
        <dbReference type="SAM" id="SignalP"/>
    </source>
</evidence>
<evidence type="ECO:0000313" key="3">
    <source>
        <dbReference type="EMBL" id="KAK8875800.1"/>
    </source>
</evidence>
<dbReference type="InterPro" id="IPR026906">
    <property type="entry name" value="LRR_5"/>
</dbReference>
<comment type="caution">
    <text evidence="3">The sequence shown here is derived from an EMBL/GenBank/DDBJ whole genome shotgun (WGS) entry which is preliminary data.</text>
</comment>
<sequence>MILSCLILSILVKADFEVDGFTYHELDSDNDTAKAVQVVNCSKKDELTIIIPSNVKYNDITYTVTSISTSSFSSSGITQFNSIYFPYTLKDIEESAFQKFSNLAKIGYINENNQKIEDTLPPQLSILNKDVFSYTSITTINVNNVASLRSAFSNCQNLTKVVLPQVPFELVSTFSSCSNLVTVENFEYCTSITGGFNSCSELSSLAYAPNLNTIGDYSFYGCEKLTEFEFSEGLSEIGDSAFFGCKNIKSIDLKNVKIVGSSAFRSCIRVSTLNIPKVEEIGRLAFSYIQSLTEIELPSTIKVLDDFCFTETAVIHITGNPELITELGSSFTGCKDLVSLPVFKSLKIIRSEALKKCNQLEKFECGDQLSEIWSNGLESSGIKQFITTSKSVRLSGEAFLNCARLSSFDFSIISEISNNAFEGCVSLDVIDFSKSSITELPWQTFYSCGDLSRVILPPNISEFSILAFEECSIHTIEFSNTGTTTLNLRNAFSEYDVELIEAIFSPNCKVNLDHTFCNCHNLSRVVLPQVPYELPNTFSSCSNLSIVENFEYCTSITGGFNSCSELSSLAYAPNLNTIGDYSFYGCEKLTEFEFSEGLSEIGDSAFFGCKNIKSIDLKNVKIVGSSAFRSCIRVSTLNIPKVEEIGRLAFSYIQSLTEIELPSTIKVLDDFCFTETAVIHITGNPELITELGSSFTGCKDLVSLPVFKSLKIIRSEALKKCNQLEKFECGDQLSEIWSNGLESSGIKQFITTSKSVRLSGEAFLNCARLSSFDFSIISEISNNAFEGCVSLDVIDFSKSSITELPWQTFYSCGDLSRVILPPNISEFSILAFEECSIHTIEFSNTGTTTLNLRNAFSEYDVELIEAIFSPNCKVNLDHTFCNCHNLSRVVLPQVPYELPNTFSSCSNLSIVENFEYCTSITGGFNSCSELSSLAYAPNLNTIGDYSFYGCEKLTEFEFSEGLSEIGDSAFFGCKNIKSIDLKNVKIVGSSAFRSCIRVSTLNIPKVEEIGRLAFSYIQSLTEIELPSTIKVLDDFCFTETAVIHITGNPELITELGSSFTGCKDLVSLPVFKSLKIIRSEALKKCNQLEKFECGDQLSEIWSNGLESSGIKQFITTSKSVRLSGEAFLNCARLSSFDFSIISEISNNAFEGCVSLDVIDFSKSSITELPWQTFYSCGDLSRVILPPNISEFSILAFEECSIHTIEFSNTGTTTLNLRNAFSEYDVELIEAIFSPNCKVNLDHTFCNCHNLSRVVLPQVPYELPNTFSSCSNLSIVENFKYCTSIVSGFANCTKLAHLEPAPSLSNIGDFSFYKCELLQSVTLSDIPSASLTIGKSAFESCHSLSSFDFSLWHDISVGERAFADCPLSGQSELVFGHPNASNSITIQSHAFSSPAVSTVTFESPINNLNLSSDSFSDCSNISCVMVDKKWKKKAAVAFDDDLINGEACPNYDPSSSKKKTALIVGCAVGGAAALIFIIIVVVFVVKKKNRTPSIIEQPIFTTYDERD</sequence>
<keyword evidence="1" id="KW-0472">Membrane</keyword>